<keyword evidence="5 9" id="KW-0732">Signal</keyword>
<dbReference type="Proteomes" id="UP000032180">
    <property type="component" value="Chromosome 12"/>
</dbReference>
<reference evidence="12 13" key="1">
    <citation type="submission" date="2012-08" db="EMBL/GenBank/DDBJ databases">
        <title>Oryza genome evolution.</title>
        <authorList>
            <person name="Wing R.A."/>
        </authorList>
    </citation>
    <scope>NUCLEOTIDE SEQUENCE</scope>
</reference>
<dbReference type="HOGENOM" id="CLU_525186_0_0_1"/>
<dbReference type="CDD" id="cd02248">
    <property type="entry name" value="Peptidase_C1A"/>
    <property type="match status" value="1"/>
</dbReference>
<comment type="subcellular location">
    <subcellularLocation>
        <location evidence="1">Vacuole</location>
    </subcellularLocation>
</comment>
<dbReference type="InterPro" id="IPR025661">
    <property type="entry name" value="Pept_asp_AS"/>
</dbReference>
<name>A0A0D9XYE3_9ORYZ</name>
<dbReference type="SMART" id="SM00848">
    <property type="entry name" value="Inhibitor_I29"/>
    <property type="match status" value="2"/>
</dbReference>
<dbReference type="SUPFAM" id="SSF54001">
    <property type="entry name" value="Cysteine proteinases"/>
    <property type="match status" value="2"/>
</dbReference>
<dbReference type="GO" id="GO:0008234">
    <property type="term" value="F:cysteine-type peptidase activity"/>
    <property type="evidence" value="ECO:0007669"/>
    <property type="project" value="UniProtKB-KW"/>
</dbReference>
<keyword evidence="13" id="KW-1185">Reference proteome</keyword>
<dbReference type="eggNOG" id="KOG1543">
    <property type="taxonomic scope" value="Eukaryota"/>
</dbReference>
<dbReference type="Gene3D" id="3.90.70.10">
    <property type="entry name" value="Cysteine proteinases"/>
    <property type="match status" value="2"/>
</dbReference>
<feature type="signal peptide" evidence="9">
    <location>
        <begin position="1"/>
        <end position="22"/>
    </location>
</feature>
<dbReference type="InterPro" id="IPR000169">
    <property type="entry name" value="Pept_cys_AS"/>
</dbReference>
<keyword evidence="4" id="KW-0645">Protease</keyword>
<keyword evidence="6" id="KW-0378">Hydrolase</keyword>
<dbReference type="InterPro" id="IPR039417">
    <property type="entry name" value="Peptidase_C1A_papain-like"/>
</dbReference>
<keyword evidence="8" id="KW-1015">Disulfide bond</keyword>
<evidence type="ECO:0000256" key="4">
    <source>
        <dbReference type="ARBA" id="ARBA00022670"/>
    </source>
</evidence>
<feature type="chain" id="PRO_5018701618" description="Cathepsin propeptide inhibitor domain-containing protein" evidence="9">
    <location>
        <begin position="23"/>
        <end position="519"/>
    </location>
</feature>
<dbReference type="FunFam" id="3.90.70.10:FF:000023">
    <property type="entry name" value="Senescence-specific cysteine protease SAG39"/>
    <property type="match status" value="1"/>
</dbReference>
<dbReference type="AlphaFoldDB" id="A0A0D9XYE3"/>
<dbReference type="Gramene" id="LPERR12G07150.1">
    <property type="protein sequence ID" value="LPERR12G07150.1"/>
    <property type="gene ID" value="LPERR12G07150"/>
</dbReference>
<accession>A0A0D9XYE3</accession>
<dbReference type="PROSITE" id="PS00640">
    <property type="entry name" value="THIOL_PROTEASE_ASN"/>
    <property type="match status" value="1"/>
</dbReference>
<dbReference type="InterPro" id="IPR013128">
    <property type="entry name" value="Peptidase_C1A"/>
</dbReference>
<dbReference type="InterPro" id="IPR038765">
    <property type="entry name" value="Papain-like_cys_pep_sf"/>
</dbReference>
<evidence type="ECO:0000313" key="12">
    <source>
        <dbReference type="EnsemblPlants" id="LPERR12G07150.1"/>
    </source>
</evidence>
<proteinExistence type="inferred from homology"/>
<dbReference type="MEROPS" id="C01.104"/>
<dbReference type="PANTHER" id="PTHR12411">
    <property type="entry name" value="CYSTEINE PROTEASE FAMILY C1-RELATED"/>
    <property type="match status" value="1"/>
</dbReference>
<dbReference type="GO" id="GO:0005773">
    <property type="term" value="C:vacuole"/>
    <property type="evidence" value="ECO:0007669"/>
    <property type="project" value="UniProtKB-SubCell"/>
</dbReference>
<evidence type="ECO:0000256" key="9">
    <source>
        <dbReference type="SAM" id="SignalP"/>
    </source>
</evidence>
<dbReference type="PRINTS" id="PR00705">
    <property type="entry name" value="PAPAIN"/>
</dbReference>
<evidence type="ECO:0000259" key="11">
    <source>
        <dbReference type="SMART" id="SM00848"/>
    </source>
</evidence>
<dbReference type="InterPro" id="IPR013201">
    <property type="entry name" value="Prot_inhib_I29"/>
</dbReference>
<evidence type="ECO:0000313" key="13">
    <source>
        <dbReference type="Proteomes" id="UP000032180"/>
    </source>
</evidence>
<keyword evidence="3" id="KW-0926">Vacuole</keyword>
<dbReference type="PROSITE" id="PS00639">
    <property type="entry name" value="THIOL_PROTEASE_HIS"/>
    <property type="match status" value="1"/>
</dbReference>
<reference evidence="13" key="2">
    <citation type="submission" date="2013-12" db="EMBL/GenBank/DDBJ databases">
        <authorList>
            <person name="Yu Y."/>
            <person name="Lee S."/>
            <person name="de Baynast K."/>
            <person name="Wissotski M."/>
            <person name="Liu L."/>
            <person name="Talag J."/>
            <person name="Goicoechea J."/>
            <person name="Angelova A."/>
            <person name="Jetty R."/>
            <person name="Kudrna D."/>
            <person name="Golser W."/>
            <person name="Rivera L."/>
            <person name="Zhang J."/>
            <person name="Wing R."/>
        </authorList>
    </citation>
    <scope>NUCLEOTIDE SEQUENCE</scope>
</reference>
<sequence>MVISKPLLLAILCCICCAIATARELGDTAMAARHERWMAQYSRVYKDAAEKARRFEVFKANVAFIESFNAAGSQKYWLGVNQFADLTSEEFKAAMTNNKGFRYNGMKATLGFKYENVSADALPASVDWRTKGAVTPIKDQGQCGCCWAFSAVAAMEGIVKLSTGKLISLSEQELVDCDAHGNDHGCEGGEMDGAFQFIINNGGLTTEANYAYTAEDGQCKTTAAANNAASIKGYEDVPANDESALMKAVAGQPVSVAVDASNFQFYQGGVMTGSCGTALDHGVTVIGYGMASDGTKYWLIKNSWGTTWGESGYLRMEKDIDDKRGMLTVQMKGVGEVQRAATALGMPGNTTNAMATRVRLDLAIKAPNKRLNEVFLAKAGAHRIGRNKANGSRSGLRKKASVLHPWRRGMSGGWYSRVYKDAAEKARRFEVFKANVAFIESFNTAGSQKYWLGINQFADLTSEEFKATMTNNKGFSYSGMKATTGFKYENVSADDLPASVDWRTKGAVTPIKDQGKCGR</sequence>
<dbReference type="STRING" id="77586.A0A0D9XYE3"/>
<dbReference type="GO" id="GO:0006508">
    <property type="term" value="P:proteolysis"/>
    <property type="evidence" value="ECO:0007669"/>
    <property type="project" value="UniProtKB-KW"/>
</dbReference>
<feature type="domain" description="Cathepsin propeptide inhibitor" evidence="11">
    <location>
        <begin position="34"/>
        <end position="91"/>
    </location>
</feature>
<evidence type="ECO:0000256" key="6">
    <source>
        <dbReference type="ARBA" id="ARBA00022801"/>
    </source>
</evidence>
<dbReference type="Pfam" id="PF08246">
    <property type="entry name" value="Inhibitor_I29"/>
    <property type="match status" value="2"/>
</dbReference>
<dbReference type="SMART" id="SM00645">
    <property type="entry name" value="Pept_C1"/>
    <property type="match status" value="1"/>
</dbReference>
<evidence type="ECO:0000256" key="1">
    <source>
        <dbReference type="ARBA" id="ARBA00004116"/>
    </source>
</evidence>
<evidence type="ECO:0000256" key="5">
    <source>
        <dbReference type="ARBA" id="ARBA00022729"/>
    </source>
</evidence>
<evidence type="ECO:0000259" key="10">
    <source>
        <dbReference type="SMART" id="SM00645"/>
    </source>
</evidence>
<evidence type="ECO:0000256" key="2">
    <source>
        <dbReference type="ARBA" id="ARBA00008455"/>
    </source>
</evidence>
<protein>
    <recommendedName>
        <fullName evidence="14">Cathepsin propeptide inhibitor domain-containing protein</fullName>
    </recommendedName>
</protein>
<dbReference type="EnsemblPlants" id="LPERR12G07150.1">
    <property type="protein sequence ID" value="LPERR12G07150.1"/>
    <property type="gene ID" value="LPERR12G07150"/>
</dbReference>
<dbReference type="Pfam" id="PF00112">
    <property type="entry name" value="Peptidase_C1"/>
    <property type="match status" value="2"/>
</dbReference>
<organism evidence="12 13">
    <name type="scientific">Leersia perrieri</name>
    <dbReference type="NCBI Taxonomy" id="77586"/>
    <lineage>
        <taxon>Eukaryota</taxon>
        <taxon>Viridiplantae</taxon>
        <taxon>Streptophyta</taxon>
        <taxon>Embryophyta</taxon>
        <taxon>Tracheophyta</taxon>
        <taxon>Spermatophyta</taxon>
        <taxon>Magnoliopsida</taxon>
        <taxon>Liliopsida</taxon>
        <taxon>Poales</taxon>
        <taxon>Poaceae</taxon>
        <taxon>BOP clade</taxon>
        <taxon>Oryzoideae</taxon>
        <taxon>Oryzeae</taxon>
        <taxon>Oryzinae</taxon>
        <taxon>Leersia</taxon>
    </lineage>
</organism>
<keyword evidence="7" id="KW-0788">Thiol protease</keyword>
<dbReference type="PROSITE" id="PS00139">
    <property type="entry name" value="THIOL_PROTEASE_CYS"/>
    <property type="match status" value="1"/>
</dbReference>
<feature type="domain" description="Peptidase C1A papain C-terminal" evidence="10">
    <location>
        <begin position="122"/>
        <end position="337"/>
    </location>
</feature>
<dbReference type="InterPro" id="IPR025660">
    <property type="entry name" value="Pept_his_AS"/>
</dbReference>
<dbReference type="Gene3D" id="1.10.287.2250">
    <property type="match status" value="1"/>
</dbReference>
<evidence type="ECO:0000256" key="3">
    <source>
        <dbReference type="ARBA" id="ARBA00022554"/>
    </source>
</evidence>
<comment type="similarity">
    <text evidence="2">Belongs to the peptidase C1 family.</text>
</comment>
<dbReference type="InterPro" id="IPR000668">
    <property type="entry name" value="Peptidase_C1A_C"/>
</dbReference>
<reference evidence="12" key="3">
    <citation type="submission" date="2015-04" db="UniProtKB">
        <authorList>
            <consortium name="EnsemblPlants"/>
        </authorList>
    </citation>
    <scope>IDENTIFICATION</scope>
</reference>
<evidence type="ECO:0000256" key="8">
    <source>
        <dbReference type="ARBA" id="ARBA00023157"/>
    </source>
</evidence>
<evidence type="ECO:0008006" key="14">
    <source>
        <dbReference type="Google" id="ProtNLM"/>
    </source>
</evidence>
<feature type="domain" description="Cathepsin propeptide inhibitor" evidence="11">
    <location>
        <begin position="415"/>
        <end position="465"/>
    </location>
</feature>
<evidence type="ECO:0000256" key="7">
    <source>
        <dbReference type="ARBA" id="ARBA00022807"/>
    </source>
</evidence>